<dbReference type="InterPro" id="IPR002035">
    <property type="entry name" value="VWF_A"/>
</dbReference>
<name>A0AAU9WJZ3_9CNID</name>
<proteinExistence type="predicted"/>
<dbReference type="PANTHER" id="PTHR24020:SF20">
    <property type="entry name" value="PH DOMAIN-CONTAINING PROTEIN"/>
    <property type="match status" value="1"/>
</dbReference>
<feature type="domain" description="Fibronectin type-II" evidence="5">
    <location>
        <begin position="1777"/>
        <end position="1825"/>
    </location>
</feature>
<evidence type="ECO:0000313" key="7">
    <source>
        <dbReference type="Proteomes" id="UP001159428"/>
    </source>
</evidence>
<gene>
    <name evidence="6" type="ORF">PMEA_00006434</name>
</gene>
<evidence type="ECO:0000256" key="3">
    <source>
        <dbReference type="PROSITE-ProRule" id="PRU00479"/>
    </source>
</evidence>
<feature type="domain" description="Fibronectin type-II" evidence="5">
    <location>
        <begin position="1604"/>
        <end position="1650"/>
    </location>
</feature>
<accession>A0AAU9WJZ3</accession>
<evidence type="ECO:0000256" key="1">
    <source>
        <dbReference type="ARBA" id="ARBA00022737"/>
    </source>
</evidence>
<dbReference type="Proteomes" id="UP001159428">
    <property type="component" value="Unassembled WGS sequence"/>
</dbReference>
<feature type="domain" description="Fibronectin type-II" evidence="5">
    <location>
        <begin position="2102"/>
        <end position="2148"/>
    </location>
</feature>
<evidence type="ECO:0000259" key="5">
    <source>
        <dbReference type="PROSITE" id="PS51092"/>
    </source>
</evidence>
<comment type="caution">
    <text evidence="3">Lacks conserved residue(s) required for the propagation of feature annotation.</text>
</comment>
<dbReference type="EMBL" id="CALNXJ010000015">
    <property type="protein sequence ID" value="CAH3116452.1"/>
    <property type="molecule type" value="Genomic_DNA"/>
</dbReference>
<feature type="domain" description="Fibronectin type-II" evidence="5">
    <location>
        <begin position="1940"/>
        <end position="1986"/>
    </location>
</feature>
<feature type="domain" description="Fibronectin type-II" evidence="5">
    <location>
        <begin position="2628"/>
        <end position="2674"/>
    </location>
</feature>
<reference evidence="6 7" key="1">
    <citation type="submission" date="2022-05" db="EMBL/GenBank/DDBJ databases">
        <authorList>
            <consortium name="Genoscope - CEA"/>
            <person name="William W."/>
        </authorList>
    </citation>
    <scope>NUCLEOTIDE SEQUENCE [LARGE SCALE GENOMIC DNA]</scope>
</reference>
<feature type="domain" description="Fibronectin type-II" evidence="5">
    <location>
        <begin position="1283"/>
        <end position="1329"/>
    </location>
</feature>
<comment type="caution">
    <text evidence="6">The sequence shown here is derived from an EMBL/GenBank/DDBJ whole genome shotgun (WGS) entry which is preliminary data.</text>
</comment>
<dbReference type="InterPro" id="IPR013806">
    <property type="entry name" value="Kringle-like"/>
</dbReference>
<evidence type="ECO:0000313" key="6">
    <source>
        <dbReference type="EMBL" id="CAH3116452.1"/>
    </source>
</evidence>
<dbReference type="PROSITE" id="PS50234">
    <property type="entry name" value="VWFA"/>
    <property type="match status" value="6"/>
</dbReference>
<evidence type="ECO:0000256" key="2">
    <source>
        <dbReference type="ARBA" id="ARBA00023157"/>
    </source>
</evidence>
<feature type="domain" description="VWFA" evidence="4">
    <location>
        <begin position="979"/>
        <end position="1150"/>
    </location>
</feature>
<feature type="domain" description="VWFA" evidence="4">
    <location>
        <begin position="781"/>
        <end position="952"/>
    </location>
</feature>
<dbReference type="SUPFAM" id="SSF53300">
    <property type="entry name" value="vWA-like"/>
    <property type="match status" value="6"/>
</dbReference>
<dbReference type="InterPro" id="IPR000562">
    <property type="entry name" value="FN_type2_dom"/>
</dbReference>
<dbReference type="SMART" id="SM00327">
    <property type="entry name" value="VWA"/>
    <property type="match status" value="6"/>
</dbReference>
<dbReference type="PRINTS" id="PR00013">
    <property type="entry name" value="FNTYPEII"/>
</dbReference>
<organism evidence="6 7">
    <name type="scientific">Pocillopora meandrina</name>
    <dbReference type="NCBI Taxonomy" id="46732"/>
    <lineage>
        <taxon>Eukaryota</taxon>
        <taxon>Metazoa</taxon>
        <taxon>Cnidaria</taxon>
        <taxon>Anthozoa</taxon>
        <taxon>Hexacorallia</taxon>
        <taxon>Scleractinia</taxon>
        <taxon>Astrocoeniina</taxon>
        <taxon>Pocilloporidae</taxon>
        <taxon>Pocillopora</taxon>
    </lineage>
</organism>
<dbReference type="InterPro" id="IPR050525">
    <property type="entry name" value="ECM_Assembly_Org"/>
</dbReference>
<protein>
    <submittedName>
        <fullName evidence="6">Uncharacterized protein</fullName>
    </submittedName>
</protein>
<dbReference type="PROSITE" id="PS51092">
    <property type="entry name" value="FN2_2"/>
    <property type="match status" value="9"/>
</dbReference>
<dbReference type="CDD" id="cd01472">
    <property type="entry name" value="vWA_collagen"/>
    <property type="match status" value="6"/>
</dbReference>
<dbReference type="PROSITE" id="PS00023">
    <property type="entry name" value="FN2_1"/>
    <property type="match status" value="3"/>
</dbReference>
<feature type="domain" description="VWFA" evidence="4">
    <location>
        <begin position="587"/>
        <end position="758"/>
    </location>
</feature>
<feature type="disulfide bond" evidence="3">
    <location>
        <begin position="1796"/>
        <end position="1823"/>
    </location>
</feature>
<dbReference type="InterPro" id="IPR036943">
    <property type="entry name" value="FN_type2_sf"/>
</dbReference>
<dbReference type="FunFam" id="2.10.10.10:FF:000003">
    <property type="entry name" value="binder of sperm protein homolog 1"/>
    <property type="match status" value="1"/>
</dbReference>
<feature type="domain" description="Fibronectin type-II" evidence="5">
    <location>
        <begin position="2436"/>
        <end position="2482"/>
    </location>
</feature>
<keyword evidence="1" id="KW-0677">Repeat</keyword>
<feature type="disulfide bond" evidence="3">
    <location>
        <begin position="1782"/>
        <end position="1808"/>
    </location>
</feature>
<keyword evidence="2 3" id="KW-1015">Disulfide bond</keyword>
<dbReference type="PRINTS" id="PR00453">
    <property type="entry name" value="VWFADOMAIN"/>
</dbReference>
<dbReference type="SMART" id="SM00059">
    <property type="entry name" value="FN2"/>
    <property type="match status" value="9"/>
</dbReference>
<dbReference type="CDD" id="cd00062">
    <property type="entry name" value="FN2"/>
    <property type="match status" value="7"/>
</dbReference>
<sequence>MSYTDLITVCRARVDLAFVIDGSGSIEHYGKGNFRRCLNFVRAIVSRFNFRGRQTRVGVVLFSSRPRLIFDFRRYRSKGQILNAISRIRYPRGGTKTGYAMRYCYSRVFRYARRGVRKVAIVMTDGRSYDSVVSPANLFRRANIKCYAVGIGRKYNSRQLLQIAAGRRSHVITAGFRQLGSIVGTIQRRACRACRARVDLAFVIDGSGSIEHYGKGNFRRCLNFVRAIVSRFNFRGRQTRVGVVLYSSRPRLIFDFRRYRSKGQILNAISRIRYPRGGTKTGYAMRYCYSRVFRYARRGVRKVAIVMTDGRSYDSVMSPANLFRRANIKCYAVGIGRKYNSRQLLQIAAGRRSHVITAGFRQLGSIVGTIQRRACRGVPPVRPPRGACRARVDLAFVIDGSGSIEQYGRGNFRRCLNFVRAIVSRFNFRGGQTRVGVVLYSSRPRLIFDFRRYRSKGQILNAISRIRYPRGGTKTGYAMRYCYSRVFRYARRGVRKVAIVMTDGRSYDSVVSPANLFRRANIKCYAVGIGRKYNSRQLLQIAAGRRSHVITAGFRQLGSIVGTIQRRACRGVPPVRPPRGACRARVDLAFVIDGSGSIEQYGKGNFRRCLNFVRAIVSRFNFRGGQTRVGVVLYSSRPRLIFDFRRYRSKGQILNAISRIRYPRGSTRTGYAMRYCYSRVFRYARRGVRKVAIVMTDGRSYDSVVSPANLFRRANIKCYAVGIGRKYNSRQLLQIAAGRRSHVITAGFRQLGSIVGTIQRRACRGVPPVRPPRGACRARVDLAFVIDGSGSIEQYGRGNFRRCLNFVRAIVSRFNFRGGQTRVGVVLYSSRPRLIFDFRRYRSKGQILNAISRIRYPRGGTKTGYAMRYCYSRVFRYARRGVRKVAIVMTDGRSYDSVVSPANLFRRANIKCYAVGIGRKYNRRQLLQIAAGRRSHVITAGFRQLGSIVGTIQRRACKGTRPVRPPVRPPRGACRARVDLAFVIDGSGSIEHYGKGNFRRCLNFVRAIVSRFNFRGGQTRVGVVLYSSRPRLIFDFRRYRSKGQILNAIGRIRYPRGGTKTGYAMRYCYSRVFRYARRGVRKVAIVMTDGRSYDSVVSPANLFRRANIKCYAVGIGRKYNSRQLLQIAAGRRSHVITAGFRQLGSIVGTIQRRACRGTRPVRPPVRPPRGGKVIRITANVIAISKGCFRDTGRRAVATLEGRSRLLKGSYRRRRYAIQKCAMAAKRRGWGVFAVQHGGWCASAKYAYRTYGKYGRSNRCRHGKGGPWANDVYFLKGSCRKRTTQNFCCVFPFIYRGKRYNSCTRIRSRRPWCAITPNYDVDKLFGYCGGAGRPVRLTPPLRLQRIGCFKDTWRRAIPQLDGKSPMLRGNYKRRRKAIEKCAYEAVKRGYQFIGIQDGGWCASGPRAHKTFAKYGRSNRCRNGKGGPWANDVYRIIGKCRKRTTSGYCCVFPFTYGRRRYNRCAKTRSGRPWCPITPDYPRSKQWGYCRGYRAPPTKVTSGVVIRSRGCYRDTGRRAIPQMDGKGLLVRGFYRRRSDAIAKCALEAAKRHYRAFAVQHQGWCATGPRAHLTYRKYGRSNQCRNGKGGPWANDVYFVSGKCRRRATNHYCCAFPFIYKGRRYNSCTRRNHNRPWCALTPNYDRDKKWGNCKCRRRKPVRPVVPRVRGRVIRITMVLVAKGLGCFRDTGRRAISTLEGKSRLLKGNYRRRQYSIQKCALAAKRRGYTVFAIQHGGWCASARHAYRTYAKYGKSNRCRNGKGGPWANDVYVLRGSCRVRSTRGECCVFPFVYKGRKYTSCTTVNSRNRRPWCASTPNYDVDKLWGYCRGRGGEKYIVIFNVSVQRVGCFKDTSRRAIPYREGRSILLKGNYQKRRFAIKKCALDAARFGYKYIGVQHGGQCFSGPRVQFTYARYGRSNRCRNGKGGGWANDVYRISGECRYRTTTGYCCSFPFVYRGRRYNSCAKNKRGQSWCYITPDYKRRRLWGYCRGGARPRPIRVTPNVLLKPAGCWRDTGRRAIPQMDGKDFLVRGYYRRRSDAIFKCFAAAARRGYRAFSVQHQGWCATGPRAHLTYRKYGRSNRCRNGKGGPWANDVYFIRGSCRKRTTSRYCCAFPFIYKGRRYNRCTSKNHKRPWCALTPNYDRDKKWGNCARRRPVRPVRPVVPSYRGKVIRITVGLKVKGLGCFRDTGRRAIAPLEGRSRLLKGNYRRRRYAIQKCALAAAKRGFRVFGVQHQGWCASTKYAYRTYGKYGRSNKCRNGKGGPWANDVYVLRGSPRVRTTKGNICVFPFIYRGRRYRRCTRVNSRRPWCALTPNYDVDKLYGWCRGRGRPIIISRTLRAQRIGCFKDTGRRAIPILEGKSRFLRGNYQRRRYAIKKCLLEAIKRGYKVFGVQHGGQCFSGPRAQYTYAKYGRSNRCRNGKGGPWANDVYRIYGRCRKRTTQGNCCVFPFKYRGRYYNSCARNRRGQRWCALTPDYSRNKLWGYCRGGSKPAPIRISGVIGRFIQWTFLSKLLKYSILFDIHFSSFYISFSVRSIGCFKDTGRRAIPQMDGRGILVRGYYRKRADAIFKCALEAMKRSYRYFAVQHQGWCATGPRAHVTYRRYGRSNRCRNGKGGPWANDVYSITGSCRRRTTSRYCCAFPFIYRGRRYNSCTRRRHNRPWCALTPNYDRDKKWGNCARRRPIRPVRPIVPKGIFLKLYH</sequence>
<dbReference type="Pfam" id="PF00040">
    <property type="entry name" value="fn2"/>
    <property type="match status" value="9"/>
</dbReference>
<feature type="domain" description="VWFA" evidence="4">
    <location>
        <begin position="393"/>
        <end position="564"/>
    </location>
</feature>
<dbReference type="Gene3D" id="2.10.10.10">
    <property type="entry name" value="Fibronectin, type II, collagen-binding"/>
    <property type="match status" value="9"/>
</dbReference>
<dbReference type="Gene3D" id="3.40.50.410">
    <property type="entry name" value="von Willebrand factor, type A domain"/>
    <property type="match status" value="6"/>
</dbReference>
<keyword evidence="7" id="KW-1185">Reference proteome</keyword>
<dbReference type="PANTHER" id="PTHR24020">
    <property type="entry name" value="COLLAGEN ALPHA"/>
    <property type="match status" value="1"/>
</dbReference>
<feature type="domain" description="VWFA" evidence="4">
    <location>
        <begin position="15"/>
        <end position="186"/>
    </location>
</feature>
<dbReference type="SUPFAM" id="SSF57440">
    <property type="entry name" value="Kringle-like"/>
    <property type="match status" value="9"/>
</dbReference>
<feature type="domain" description="Fibronectin type-II" evidence="5">
    <location>
        <begin position="2276"/>
        <end position="2322"/>
    </location>
</feature>
<feature type="domain" description="Fibronectin type-II" evidence="5">
    <location>
        <begin position="1443"/>
        <end position="1489"/>
    </location>
</feature>
<feature type="domain" description="VWFA" evidence="4">
    <location>
        <begin position="199"/>
        <end position="370"/>
    </location>
</feature>
<dbReference type="InterPro" id="IPR036465">
    <property type="entry name" value="vWFA_dom_sf"/>
</dbReference>
<evidence type="ECO:0000259" key="4">
    <source>
        <dbReference type="PROSITE" id="PS50234"/>
    </source>
</evidence>
<dbReference type="Pfam" id="PF00092">
    <property type="entry name" value="VWA"/>
    <property type="match status" value="6"/>
</dbReference>